<name>A0AAN9V0L4_9ORTH</name>
<dbReference type="PANTHER" id="PTHR14787:SF1">
    <property type="entry name" value="ATPASE PAAT"/>
    <property type="match status" value="1"/>
</dbReference>
<proteinExistence type="predicted"/>
<dbReference type="Pfam" id="PF14958">
    <property type="entry name" value="PAAT-like"/>
    <property type="match status" value="1"/>
</dbReference>
<comment type="caution">
    <text evidence="1">The sequence shown here is derived from an EMBL/GenBank/DDBJ whole genome shotgun (WGS) entry which is preliminary data.</text>
</comment>
<dbReference type="Proteomes" id="UP001378592">
    <property type="component" value="Unassembled WGS sequence"/>
</dbReference>
<dbReference type="InterPro" id="IPR028043">
    <property type="entry name" value="PAAT-like"/>
</dbReference>
<evidence type="ECO:0000313" key="2">
    <source>
        <dbReference type="Proteomes" id="UP001378592"/>
    </source>
</evidence>
<accession>A0AAN9V0L4</accession>
<dbReference type="PANTHER" id="PTHR14787">
    <property type="entry name" value="C10ORF188 FAMILY MEMBER"/>
    <property type="match status" value="1"/>
</dbReference>
<organism evidence="1 2">
    <name type="scientific">Gryllus longicercus</name>
    <dbReference type="NCBI Taxonomy" id="2509291"/>
    <lineage>
        <taxon>Eukaryota</taxon>
        <taxon>Metazoa</taxon>
        <taxon>Ecdysozoa</taxon>
        <taxon>Arthropoda</taxon>
        <taxon>Hexapoda</taxon>
        <taxon>Insecta</taxon>
        <taxon>Pterygota</taxon>
        <taxon>Neoptera</taxon>
        <taxon>Polyneoptera</taxon>
        <taxon>Orthoptera</taxon>
        <taxon>Ensifera</taxon>
        <taxon>Gryllidea</taxon>
        <taxon>Grylloidea</taxon>
        <taxon>Gryllidae</taxon>
        <taxon>Gryllinae</taxon>
        <taxon>Gryllus</taxon>
    </lineage>
</organism>
<reference evidence="1 2" key="1">
    <citation type="submission" date="2024-03" db="EMBL/GenBank/DDBJ databases">
        <title>The genome assembly and annotation of the cricket Gryllus longicercus Weissman &amp; Gray.</title>
        <authorList>
            <person name="Szrajer S."/>
            <person name="Gray D."/>
            <person name="Ylla G."/>
        </authorList>
    </citation>
    <scope>NUCLEOTIDE SEQUENCE [LARGE SCALE GENOMIC DNA]</scope>
    <source>
        <strain evidence="1">DAG 2021-001</strain>
        <tissue evidence="1">Whole body minus gut</tissue>
    </source>
</reference>
<protein>
    <submittedName>
        <fullName evidence="1">Uncharacterized protein</fullName>
    </submittedName>
</protein>
<dbReference type="EMBL" id="JAZDUA010000771">
    <property type="protein sequence ID" value="KAK7789377.1"/>
    <property type="molecule type" value="Genomic_DNA"/>
</dbReference>
<dbReference type="AlphaFoldDB" id="A0AAN9V0L4"/>
<gene>
    <name evidence="1" type="ORF">R5R35_007851</name>
</gene>
<sequence>MSVLGDKKLENVVSCSWEVLNERSLQDALTLETCEVKRKRSLECMVSLETCVHLGSQSDSVPCQLEINVKKENLRITEISIVSEARIIEIYGKCGEYLATSHAEFLDECEDMVVYVADYKFPQPTPECSLKFARMKVKGQMWLYGIYINTEKDTASPDSTVNFHNVNKILKESSHQITDKADKCKKFLQMYSAYCVSGSSQTLPNPQSLLKVFDSLYLSQGSGVGSQAKNASKCFSDYIPAFASFSKSKNEGVFESSSVDTAEKTATSVEADDCVKFIVQELQKHIDRKFCELAASLSCQIDKKLGEIQERQDKKLDEIMHLLQTVKNA</sequence>
<evidence type="ECO:0000313" key="1">
    <source>
        <dbReference type="EMBL" id="KAK7789377.1"/>
    </source>
</evidence>
<keyword evidence="2" id="KW-1185">Reference proteome</keyword>